<evidence type="ECO:0000313" key="3">
    <source>
        <dbReference type="Proteomes" id="UP001595547"/>
    </source>
</evidence>
<feature type="domain" description="Histidine phosphotransferase ChpT C-terminal" evidence="1">
    <location>
        <begin position="81"/>
        <end position="194"/>
    </location>
</feature>
<dbReference type="InterPro" id="IPR036890">
    <property type="entry name" value="HATPase_C_sf"/>
</dbReference>
<dbReference type="Gene3D" id="1.10.287.130">
    <property type="match status" value="1"/>
</dbReference>
<organism evidence="2 3">
    <name type="scientific">Cypionkella sinensis</name>
    <dbReference type="NCBI Taxonomy" id="1756043"/>
    <lineage>
        <taxon>Bacteria</taxon>
        <taxon>Pseudomonadati</taxon>
        <taxon>Pseudomonadota</taxon>
        <taxon>Alphaproteobacteria</taxon>
        <taxon>Rhodobacterales</taxon>
        <taxon>Paracoccaceae</taxon>
        <taxon>Cypionkella</taxon>
    </lineage>
</organism>
<dbReference type="Gene3D" id="3.30.565.10">
    <property type="entry name" value="Histidine kinase-like ATPase, C-terminal domain"/>
    <property type="match status" value="1"/>
</dbReference>
<sequence length="201" mass="21987">MTEVHDRPDLAALVGSRICHDLISPIGAIGNGVELMLMEGAAKGPEMALITESVGHANARIRFFRVAFGASGADQRIGRSEVLSVISDMTHGGRVQIDWESPADLPRRDVKLVFLLILCLESALPYGGQVQVDRNEARWALRATAPKMKVDESLWEGLINPAGLTDIGPAQVQFLLVPDEITRQHRRLTTELAATEIRLSF</sequence>
<dbReference type="Proteomes" id="UP001595547">
    <property type="component" value="Unassembled WGS sequence"/>
</dbReference>
<comment type="caution">
    <text evidence="2">The sequence shown here is derived from an EMBL/GenBank/DDBJ whole genome shotgun (WGS) entry which is preliminary data.</text>
</comment>
<keyword evidence="3" id="KW-1185">Reference proteome</keyword>
<evidence type="ECO:0000313" key="2">
    <source>
        <dbReference type="EMBL" id="MFC3182367.1"/>
    </source>
</evidence>
<evidence type="ECO:0000259" key="1">
    <source>
        <dbReference type="Pfam" id="PF10090"/>
    </source>
</evidence>
<accession>A0ABV7J4P9</accession>
<protein>
    <submittedName>
        <fullName evidence="2">Histidine phosphotransferase family protein</fullName>
    </submittedName>
</protein>
<name>A0ABV7J4P9_9RHOB</name>
<dbReference type="Pfam" id="PF10090">
    <property type="entry name" value="HPTransfase"/>
    <property type="match status" value="1"/>
</dbReference>
<dbReference type="RefSeq" id="WP_380074035.1">
    <property type="nucleotide sequence ID" value="NZ_JBHRTO010000002.1"/>
</dbReference>
<proteinExistence type="predicted"/>
<reference evidence="3" key="1">
    <citation type="journal article" date="2019" name="Int. J. Syst. Evol. Microbiol.">
        <title>The Global Catalogue of Microorganisms (GCM) 10K type strain sequencing project: providing services to taxonomists for standard genome sequencing and annotation.</title>
        <authorList>
            <consortium name="The Broad Institute Genomics Platform"/>
            <consortium name="The Broad Institute Genome Sequencing Center for Infectious Disease"/>
            <person name="Wu L."/>
            <person name="Ma J."/>
        </authorList>
    </citation>
    <scope>NUCLEOTIDE SEQUENCE [LARGE SCALE GENOMIC DNA]</scope>
    <source>
        <strain evidence="3">KCTC 52039</strain>
    </source>
</reference>
<dbReference type="EMBL" id="JBHRTO010000002">
    <property type="protein sequence ID" value="MFC3182367.1"/>
    <property type="molecule type" value="Genomic_DNA"/>
</dbReference>
<dbReference type="InterPro" id="IPR018762">
    <property type="entry name" value="ChpT_C"/>
</dbReference>
<gene>
    <name evidence="2" type="ORF">ACFOGH_15300</name>
</gene>